<reference evidence="3" key="2">
    <citation type="submission" date="2015-01" db="EMBL/GenBank/DDBJ databases">
        <title>Evolutionary Origins and Diversification of the Mycorrhizal Mutualists.</title>
        <authorList>
            <consortium name="DOE Joint Genome Institute"/>
            <consortium name="Mycorrhizal Genomics Consortium"/>
            <person name="Kohler A."/>
            <person name="Kuo A."/>
            <person name="Nagy L.G."/>
            <person name="Floudas D."/>
            <person name="Copeland A."/>
            <person name="Barry K.W."/>
            <person name="Cichocki N."/>
            <person name="Veneault-Fourrey C."/>
            <person name="LaButti K."/>
            <person name="Lindquist E.A."/>
            <person name="Lipzen A."/>
            <person name="Lundell T."/>
            <person name="Morin E."/>
            <person name="Murat C."/>
            <person name="Riley R."/>
            <person name="Ohm R."/>
            <person name="Sun H."/>
            <person name="Tunlid A."/>
            <person name="Henrissat B."/>
            <person name="Grigoriev I.V."/>
            <person name="Hibbett D.S."/>
            <person name="Martin F."/>
        </authorList>
    </citation>
    <scope>NUCLEOTIDE SEQUENCE [LARGE SCALE GENOMIC DNA]</scope>
    <source>
        <strain evidence="3">F 1598</strain>
    </source>
</reference>
<dbReference type="OrthoDB" id="2366471at2759"/>
<proteinExistence type="predicted"/>
<organism evidence="2 3">
    <name type="scientific">Piloderma croceum (strain F 1598)</name>
    <dbReference type="NCBI Taxonomy" id="765440"/>
    <lineage>
        <taxon>Eukaryota</taxon>
        <taxon>Fungi</taxon>
        <taxon>Dikarya</taxon>
        <taxon>Basidiomycota</taxon>
        <taxon>Agaricomycotina</taxon>
        <taxon>Agaricomycetes</taxon>
        <taxon>Agaricomycetidae</taxon>
        <taxon>Atheliales</taxon>
        <taxon>Atheliaceae</taxon>
        <taxon>Piloderma</taxon>
    </lineage>
</organism>
<keyword evidence="1" id="KW-0812">Transmembrane</keyword>
<keyword evidence="3" id="KW-1185">Reference proteome</keyword>
<feature type="transmembrane region" description="Helical" evidence="1">
    <location>
        <begin position="151"/>
        <end position="171"/>
    </location>
</feature>
<gene>
    <name evidence="2" type="ORF">PILCRDRAFT_10504</name>
</gene>
<protein>
    <submittedName>
        <fullName evidence="2">Uncharacterized protein</fullName>
    </submittedName>
</protein>
<evidence type="ECO:0000256" key="1">
    <source>
        <dbReference type="SAM" id="Phobius"/>
    </source>
</evidence>
<dbReference type="Proteomes" id="UP000054166">
    <property type="component" value="Unassembled WGS sequence"/>
</dbReference>
<keyword evidence="1" id="KW-0472">Membrane</keyword>
<evidence type="ECO:0000313" key="2">
    <source>
        <dbReference type="EMBL" id="KIM79382.1"/>
    </source>
</evidence>
<evidence type="ECO:0000313" key="3">
    <source>
        <dbReference type="Proteomes" id="UP000054166"/>
    </source>
</evidence>
<dbReference type="InParanoid" id="A0A0C3BPY0"/>
<feature type="transmembrane region" description="Helical" evidence="1">
    <location>
        <begin position="177"/>
        <end position="195"/>
    </location>
</feature>
<sequence length="378" mass="41763">MVPQVPLANANFRLNSSGIASYFGEEDAIRVYTIYVCEGRKWLGWYNSPGSYAAARKYGRLADSGVWGGLFPSVPRYTDPIPEFRAVHSETSLADTGYTGHLFANECEVLPATIEVQGRITSPTPVTVTVANLNSVPDAIVHLRLPRRTTVLLAGIPMIFSLSACILCGAYRDWYCFSTILLGIVANGLFCIAITSGSGEMVILLGEEGAVNSVTRGKFSLVYADSPERKNIGRCSFLLMVQLLVQLLLTPQGTLFGQIMFLSTLAVSWTYNAYLSSIDIEKIQRNMLVDRVLDKPKMTKYRLGTRSTMAVFVLLVLQPPDPEKMLNYLLPGDTETWRIWKKAVLDSVKGNGELYFDEAYVGFQKYGPGMSDDVQKVA</sequence>
<name>A0A0C3BPY0_PILCF</name>
<dbReference type="STRING" id="765440.A0A0C3BPY0"/>
<reference evidence="2 3" key="1">
    <citation type="submission" date="2014-04" db="EMBL/GenBank/DDBJ databases">
        <authorList>
            <consortium name="DOE Joint Genome Institute"/>
            <person name="Kuo A."/>
            <person name="Tarkka M."/>
            <person name="Buscot F."/>
            <person name="Kohler A."/>
            <person name="Nagy L.G."/>
            <person name="Floudas D."/>
            <person name="Copeland A."/>
            <person name="Barry K.W."/>
            <person name="Cichocki N."/>
            <person name="Veneault-Fourrey C."/>
            <person name="LaButti K."/>
            <person name="Lindquist E.A."/>
            <person name="Lipzen A."/>
            <person name="Lundell T."/>
            <person name="Morin E."/>
            <person name="Murat C."/>
            <person name="Sun H."/>
            <person name="Tunlid A."/>
            <person name="Henrissat B."/>
            <person name="Grigoriev I.V."/>
            <person name="Hibbett D.S."/>
            <person name="Martin F."/>
            <person name="Nordberg H.P."/>
            <person name="Cantor M.N."/>
            <person name="Hua S.X."/>
        </authorList>
    </citation>
    <scope>NUCLEOTIDE SEQUENCE [LARGE SCALE GENOMIC DNA]</scope>
    <source>
        <strain evidence="2 3">F 1598</strain>
    </source>
</reference>
<dbReference type="EMBL" id="KN833010">
    <property type="protein sequence ID" value="KIM79382.1"/>
    <property type="molecule type" value="Genomic_DNA"/>
</dbReference>
<accession>A0A0C3BPY0</accession>
<feature type="transmembrane region" description="Helical" evidence="1">
    <location>
        <begin position="255"/>
        <end position="275"/>
    </location>
</feature>
<dbReference type="AlphaFoldDB" id="A0A0C3BPY0"/>
<keyword evidence="1" id="KW-1133">Transmembrane helix</keyword>
<dbReference type="HOGENOM" id="CLU_025274_1_1_1"/>